<dbReference type="Proteomes" id="UP000255108">
    <property type="component" value="Unassembled WGS sequence"/>
</dbReference>
<sequence length="306" mass="34870">MSKLQISVVIPTYNRADLLRYTLESLVLQTLDKQLFEVIVVDDGGSDNSEEVVSAFAEQLNIKYFWQEDKGFRAGKARNIGTAIAEGQYIVFIDTGVLLGSKTLEVHAQVHSQSEFPVVIIGYVYGFEVDNSLLEEMSAQIDYQTPDATINRLALLGAHDIRQQQYDELGDNISNWPAPFDIFWTCHASAERGQLLKAGLFDESFNSWGGEDVDLGVRLHLNNNQFSMEREAVSFHWPHKKEVDDQKEQSEIAALRIHQKYQLWSTSFYGKDLNDEKYSLNKVIKIHRDYAIKKTKRAELLETEGA</sequence>
<feature type="domain" description="Glycosyltransferase 2-like" evidence="1">
    <location>
        <begin position="7"/>
        <end position="131"/>
    </location>
</feature>
<dbReference type="InterPro" id="IPR029044">
    <property type="entry name" value="Nucleotide-diphossugar_trans"/>
</dbReference>
<dbReference type="AlphaFoldDB" id="A0A377STE9"/>
<evidence type="ECO:0000313" key="2">
    <source>
        <dbReference type="EMBL" id="STR44620.1"/>
    </source>
</evidence>
<proteinExistence type="predicted"/>
<organism evidence="2 4">
    <name type="scientific">Iodobacter fluviatilis</name>
    <dbReference type="NCBI Taxonomy" id="537"/>
    <lineage>
        <taxon>Bacteria</taxon>
        <taxon>Pseudomonadati</taxon>
        <taxon>Pseudomonadota</taxon>
        <taxon>Betaproteobacteria</taxon>
        <taxon>Neisseriales</taxon>
        <taxon>Chitinibacteraceae</taxon>
        <taxon>Iodobacter</taxon>
    </lineage>
</organism>
<keyword evidence="3" id="KW-0808">Transferase</keyword>
<dbReference type="PANTHER" id="PTHR43685:SF3">
    <property type="entry name" value="SLR2126 PROTEIN"/>
    <property type="match status" value="1"/>
</dbReference>
<dbReference type="Gene3D" id="3.90.550.10">
    <property type="entry name" value="Spore Coat Polysaccharide Biosynthesis Protein SpsA, Chain A"/>
    <property type="match status" value="1"/>
</dbReference>
<reference evidence="3 5" key="2">
    <citation type="submission" date="2019-03" db="EMBL/GenBank/DDBJ databases">
        <title>Genomic Encyclopedia of Type Strains, Phase IV (KMG-IV): sequencing the most valuable type-strain genomes for metagenomic binning, comparative biology and taxonomic classification.</title>
        <authorList>
            <person name="Goeker M."/>
        </authorList>
    </citation>
    <scope>NUCLEOTIDE SEQUENCE [LARGE SCALE GENOMIC DNA]</scope>
    <source>
        <strain evidence="3 5">DSM 3764</strain>
    </source>
</reference>
<evidence type="ECO:0000313" key="5">
    <source>
        <dbReference type="Proteomes" id="UP000295794"/>
    </source>
</evidence>
<dbReference type="OrthoDB" id="9815923at2"/>
<dbReference type="EMBL" id="SMBT01000006">
    <property type="protein sequence ID" value="TCU86209.1"/>
    <property type="molecule type" value="Genomic_DNA"/>
</dbReference>
<dbReference type="GO" id="GO:0016740">
    <property type="term" value="F:transferase activity"/>
    <property type="evidence" value="ECO:0007669"/>
    <property type="project" value="UniProtKB-KW"/>
</dbReference>
<dbReference type="Pfam" id="PF00535">
    <property type="entry name" value="Glycos_transf_2"/>
    <property type="match status" value="1"/>
</dbReference>
<accession>A0A377STE9</accession>
<keyword evidence="5" id="KW-1185">Reference proteome</keyword>
<dbReference type="Proteomes" id="UP000295794">
    <property type="component" value="Unassembled WGS sequence"/>
</dbReference>
<reference evidence="2 4" key="1">
    <citation type="submission" date="2018-06" db="EMBL/GenBank/DDBJ databases">
        <authorList>
            <consortium name="Pathogen Informatics"/>
            <person name="Doyle S."/>
        </authorList>
    </citation>
    <scope>NUCLEOTIDE SEQUENCE [LARGE SCALE GENOMIC DNA]</scope>
    <source>
        <strain evidence="2 4">NCTC11159</strain>
    </source>
</reference>
<dbReference type="InterPro" id="IPR001173">
    <property type="entry name" value="Glyco_trans_2-like"/>
</dbReference>
<name>A0A377STE9_9NEIS</name>
<gene>
    <name evidence="2" type="primary">kfoC_1</name>
    <name evidence="3" type="ORF">EV682_10693</name>
    <name evidence="2" type="ORF">NCTC11159_03159</name>
</gene>
<evidence type="ECO:0000313" key="3">
    <source>
        <dbReference type="EMBL" id="TCU86209.1"/>
    </source>
</evidence>
<evidence type="ECO:0000259" key="1">
    <source>
        <dbReference type="Pfam" id="PF00535"/>
    </source>
</evidence>
<dbReference type="InterPro" id="IPR050834">
    <property type="entry name" value="Glycosyltransf_2"/>
</dbReference>
<dbReference type="EMBL" id="UGHR01000003">
    <property type="protein sequence ID" value="STR44620.1"/>
    <property type="molecule type" value="Genomic_DNA"/>
</dbReference>
<dbReference type="SUPFAM" id="SSF53448">
    <property type="entry name" value="Nucleotide-diphospho-sugar transferases"/>
    <property type="match status" value="1"/>
</dbReference>
<dbReference type="RefSeq" id="WP_115228406.1">
    <property type="nucleotide sequence ID" value="NZ_CAWOLO010000006.1"/>
</dbReference>
<evidence type="ECO:0000313" key="4">
    <source>
        <dbReference type="Proteomes" id="UP000255108"/>
    </source>
</evidence>
<dbReference type="PANTHER" id="PTHR43685">
    <property type="entry name" value="GLYCOSYLTRANSFERASE"/>
    <property type="match status" value="1"/>
</dbReference>
<protein>
    <submittedName>
        <fullName evidence="2">Chondroitin polymerase</fullName>
    </submittedName>
    <submittedName>
        <fullName evidence="3">Glycosyl transferase family 2</fullName>
    </submittedName>
</protein>